<accession>D2VDA6</accession>
<organism evidence="3">
    <name type="scientific">Naegleria gruberi</name>
    <name type="common">Amoeba</name>
    <dbReference type="NCBI Taxonomy" id="5762"/>
    <lineage>
        <taxon>Eukaryota</taxon>
        <taxon>Discoba</taxon>
        <taxon>Heterolobosea</taxon>
        <taxon>Tetramitia</taxon>
        <taxon>Eutetramitia</taxon>
        <taxon>Vahlkampfiidae</taxon>
        <taxon>Naegleria</taxon>
    </lineage>
</organism>
<dbReference type="Proteomes" id="UP000006671">
    <property type="component" value="Unassembled WGS sequence"/>
</dbReference>
<evidence type="ECO:0000313" key="3">
    <source>
        <dbReference type="Proteomes" id="UP000006671"/>
    </source>
</evidence>
<name>D2VDA6_NAEGR</name>
<sequence>MVKPLRYNNNSMIRSYGGGGGPSAEQSNKPYSSLYCEDESLFKVDTKLYTKEELEEQQQTASSHESPFFSMGQSFESALSLAREEQDDSFAFIEFGKESSSSSTDPYHISPRKIERNVAPPKGHFVRRTIKKKNHCDDKGEEKALNFNFNFQTKRLDESKRNALKAFYNNVKRIESNLKQPLHVYLKENEEKGFIGKFSNATNSFKTMNQSDQQYDAMDDHPDFQSLRMMERDYNPVGRRFRGGGGFGRRRMINMRRLEEEEEYSRYVMKMEEEEMVRRMEVMENYPGMGRFTNPCFSQPTQPTFSISPTSPDSPHSINLMDEDSPPLDMSTSDEQTRDFFAQL</sequence>
<protein>
    <submittedName>
        <fullName evidence="2">Predicted protein</fullName>
    </submittedName>
</protein>
<gene>
    <name evidence="2" type="ORF">NAEGRDRAFT_48566</name>
</gene>
<dbReference type="VEuPathDB" id="AmoebaDB:NAEGRDRAFT_48566"/>
<feature type="region of interest" description="Disordered" evidence="1">
    <location>
        <begin position="1"/>
        <end position="30"/>
    </location>
</feature>
<dbReference type="KEGG" id="ngr:NAEGRDRAFT_48566"/>
<dbReference type="GeneID" id="8850332"/>
<reference evidence="2 3" key="1">
    <citation type="journal article" date="2010" name="Cell">
        <title>The genome of Naegleria gruberi illuminates early eukaryotic versatility.</title>
        <authorList>
            <person name="Fritz-Laylin L.K."/>
            <person name="Prochnik S.E."/>
            <person name="Ginger M.L."/>
            <person name="Dacks J.B."/>
            <person name="Carpenter M.L."/>
            <person name="Field M.C."/>
            <person name="Kuo A."/>
            <person name="Paredez A."/>
            <person name="Chapman J."/>
            <person name="Pham J."/>
            <person name="Shu S."/>
            <person name="Neupane R."/>
            <person name="Cipriano M."/>
            <person name="Mancuso J."/>
            <person name="Tu H."/>
            <person name="Salamov A."/>
            <person name="Lindquist E."/>
            <person name="Shapiro H."/>
            <person name="Lucas S."/>
            <person name="Grigoriev I.V."/>
            <person name="Cande W.Z."/>
            <person name="Fulton C."/>
            <person name="Rokhsar D.S."/>
            <person name="Dawson S.C."/>
        </authorList>
    </citation>
    <scope>NUCLEOTIDE SEQUENCE [LARGE SCALE GENOMIC DNA]</scope>
    <source>
        <strain evidence="2 3">NEG-M</strain>
    </source>
</reference>
<dbReference type="InParanoid" id="D2VDA6"/>
<proteinExistence type="predicted"/>
<dbReference type="AlphaFoldDB" id="D2VDA6"/>
<dbReference type="RefSeq" id="XP_002677944.1">
    <property type="nucleotide sequence ID" value="XM_002677898.1"/>
</dbReference>
<dbReference type="EMBL" id="GG738864">
    <property type="protein sequence ID" value="EFC45200.1"/>
    <property type="molecule type" value="Genomic_DNA"/>
</dbReference>
<evidence type="ECO:0000313" key="2">
    <source>
        <dbReference type="EMBL" id="EFC45200.1"/>
    </source>
</evidence>
<feature type="compositionally biased region" description="Polar residues" evidence="1">
    <location>
        <begin position="296"/>
        <end position="317"/>
    </location>
</feature>
<feature type="region of interest" description="Disordered" evidence="1">
    <location>
        <begin position="296"/>
        <end position="344"/>
    </location>
</feature>
<evidence type="ECO:0000256" key="1">
    <source>
        <dbReference type="SAM" id="MobiDB-lite"/>
    </source>
</evidence>
<keyword evidence="3" id="KW-1185">Reference proteome</keyword>